<dbReference type="InterPro" id="IPR011437">
    <property type="entry name" value="DUF1540"/>
</dbReference>
<organism evidence="2">
    <name type="scientific">bioreactor metagenome</name>
    <dbReference type="NCBI Taxonomy" id="1076179"/>
    <lineage>
        <taxon>unclassified sequences</taxon>
        <taxon>metagenomes</taxon>
        <taxon>ecological metagenomes</taxon>
    </lineage>
</organism>
<gene>
    <name evidence="2" type="ORF">SDC9_178337</name>
</gene>
<sequence>MKQYIGLNGENGEEVRKMDSPKMHVKCGVENCHYNKSRMCHADSLEVNAMGDGKAETSDGTCCTTFKDRK</sequence>
<reference evidence="2" key="1">
    <citation type="submission" date="2019-08" db="EMBL/GenBank/DDBJ databases">
        <authorList>
            <person name="Kucharzyk K."/>
            <person name="Murdoch R.W."/>
            <person name="Higgins S."/>
            <person name="Loffler F."/>
        </authorList>
    </citation>
    <scope>NUCLEOTIDE SEQUENCE</scope>
</reference>
<protein>
    <recommendedName>
        <fullName evidence="1">DUF1540 domain-containing protein</fullName>
    </recommendedName>
</protein>
<feature type="domain" description="DUF1540" evidence="1">
    <location>
        <begin position="25"/>
        <end position="66"/>
    </location>
</feature>
<evidence type="ECO:0000259" key="1">
    <source>
        <dbReference type="Pfam" id="PF07561"/>
    </source>
</evidence>
<proteinExistence type="predicted"/>
<dbReference type="AlphaFoldDB" id="A0A645GX82"/>
<dbReference type="Pfam" id="PF07561">
    <property type="entry name" value="DUF1540"/>
    <property type="match status" value="1"/>
</dbReference>
<comment type="caution">
    <text evidence="2">The sequence shown here is derived from an EMBL/GenBank/DDBJ whole genome shotgun (WGS) entry which is preliminary data.</text>
</comment>
<dbReference type="EMBL" id="VSSQ01082155">
    <property type="protein sequence ID" value="MPN30866.1"/>
    <property type="molecule type" value="Genomic_DNA"/>
</dbReference>
<evidence type="ECO:0000313" key="2">
    <source>
        <dbReference type="EMBL" id="MPN30866.1"/>
    </source>
</evidence>
<name>A0A645GX82_9ZZZZ</name>
<accession>A0A645GX82</accession>